<name>A0ABV8UMT9_9PROT</name>
<evidence type="ECO:0000313" key="2">
    <source>
        <dbReference type="EMBL" id="MFC4352359.1"/>
    </source>
</evidence>
<evidence type="ECO:0000313" key="3">
    <source>
        <dbReference type="Proteomes" id="UP001595799"/>
    </source>
</evidence>
<feature type="transmembrane region" description="Helical" evidence="1">
    <location>
        <begin position="47"/>
        <end position="66"/>
    </location>
</feature>
<dbReference type="Proteomes" id="UP001595799">
    <property type="component" value="Unassembled WGS sequence"/>
</dbReference>
<proteinExistence type="predicted"/>
<keyword evidence="3" id="KW-1185">Reference proteome</keyword>
<evidence type="ECO:0000256" key="1">
    <source>
        <dbReference type="SAM" id="Phobius"/>
    </source>
</evidence>
<reference evidence="3" key="1">
    <citation type="journal article" date="2019" name="Int. J. Syst. Evol. Microbiol.">
        <title>The Global Catalogue of Microorganisms (GCM) 10K type strain sequencing project: providing services to taxonomists for standard genome sequencing and annotation.</title>
        <authorList>
            <consortium name="The Broad Institute Genomics Platform"/>
            <consortium name="The Broad Institute Genome Sequencing Center for Infectious Disease"/>
            <person name="Wu L."/>
            <person name="Ma J."/>
        </authorList>
    </citation>
    <scope>NUCLEOTIDE SEQUENCE [LARGE SCALE GENOMIC DNA]</scope>
    <source>
        <strain evidence="3">CECT 8472</strain>
    </source>
</reference>
<accession>A0ABV8UMT9</accession>
<protein>
    <submittedName>
        <fullName evidence="2">Uncharacterized protein</fullName>
    </submittedName>
</protein>
<sequence>MLYRNRPPFPDNRIYLTILWLMVVNIVVGALLALFGERVFDSSALAHFGTGLMLVAGIVYFFFRWLGLREGVRRRQAASRDQAEGERPGQD</sequence>
<gene>
    <name evidence="2" type="ORF">ACFOW6_12490</name>
</gene>
<keyword evidence="1" id="KW-1133">Transmembrane helix</keyword>
<keyword evidence="1" id="KW-0812">Transmembrane</keyword>
<comment type="caution">
    <text evidence="2">The sequence shown here is derived from an EMBL/GenBank/DDBJ whole genome shotgun (WGS) entry which is preliminary data.</text>
</comment>
<dbReference type="EMBL" id="JBHSCW010000007">
    <property type="protein sequence ID" value="MFC4352359.1"/>
    <property type="molecule type" value="Genomic_DNA"/>
</dbReference>
<feature type="transmembrane region" description="Helical" evidence="1">
    <location>
        <begin position="12"/>
        <end position="35"/>
    </location>
</feature>
<organism evidence="2 3">
    <name type="scientific">Fodinicurvata halophila</name>
    <dbReference type="NCBI Taxonomy" id="1419723"/>
    <lineage>
        <taxon>Bacteria</taxon>
        <taxon>Pseudomonadati</taxon>
        <taxon>Pseudomonadota</taxon>
        <taxon>Alphaproteobacteria</taxon>
        <taxon>Rhodospirillales</taxon>
        <taxon>Rhodovibrionaceae</taxon>
        <taxon>Fodinicurvata</taxon>
    </lineage>
</organism>
<dbReference type="RefSeq" id="WP_382422710.1">
    <property type="nucleotide sequence ID" value="NZ_JBHSCW010000007.1"/>
</dbReference>
<keyword evidence="1" id="KW-0472">Membrane</keyword>